<name>A0AB73T3Q2_9FIRM</name>
<feature type="transmembrane region" description="Helical" evidence="2">
    <location>
        <begin position="88"/>
        <end position="111"/>
    </location>
</feature>
<gene>
    <name evidence="3" type="ORF">C7383_10671</name>
</gene>
<keyword evidence="1" id="KW-0175">Coiled coil</keyword>
<sequence length="286" mass="33379">MNSTVVFLALHFVQILTYYGCFVLSLNLRFRKKYPLILGIGVTIALSILKCSDIIAEHDAAVFLIQANQLILLINVIILFKDSLKLKLFYFVLMITASAAAEYLTRAAAVLRGDKIVWDFTVWHRPELIPYHYMMCFFFVLMNLVTTYFWNKKVRYKKIVGINIYILVSINYVFFILGAAVIGSLHIYDKIIYQLGMIISGGTGILLCILWNWQAQKEELQREIMRVSYLMEQEKVEFDDLEEQVESMAHLRHEWNNCLTVVYYLLDNEADRDEALQVLDELKKKM</sequence>
<feature type="transmembrane region" description="Helical" evidence="2">
    <location>
        <begin position="191"/>
        <end position="213"/>
    </location>
</feature>
<proteinExistence type="predicted"/>
<dbReference type="EMBL" id="QGGY01000006">
    <property type="protein sequence ID" value="PWJ75501.1"/>
    <property type="molecule type" value="Genomic_DNA"/>
</dbReference>
<keyword evidence="2" id="KW-0812">Transmembrane</keyword>
<feature type="transmembrane region" description="Helical" evidence="2">
    <location>
        <begin position="162"/>
        <end position="185"/>
    </location>
</feature>
<organism evidence="3 4">
    <name type="scientific">Murimonas intestini</name>
    <dbReference type="NCBI Taxonomy" id="1337051"/>
    <lineage>
        <taxon>Bacteria</taxon>
        <taxon>Bacillati</taxon>
        <taxon>Bacillota</taxon>
        <taxon>Clostridia</taxon>
        <taxon>Lachnospirales</taxon>
        <taxon>Lachnospiraceae</taxon>
        <taxon>Murimonas</taxon>
    </lineage>
</organism>
<protein>
    <recommendedName>
        <fullName evidence="5">SpoOB alpha-helical domain-containing protein</fullName>
    </recommendedName>
</protein>
<evidence type="ECO:0000256" key="2">
    <source>
        <dbReference type="SAM" id="Phobius"/>
    </source>
</evidence>
<reference evidence="3 4" key="1">
    <citation type="submission" date="2018-05" db="EMBL/GenBank/DDBJ databases">
        <authorList>
            <person name="Goeker M."/>
            <person name="Huntemann M."/>
            <person name="Clum A."/>
            <person name="Pillay M."/>
            <person name="Palaniappan K."/>
            <person name="Varghese N."/>
            <person name="Mikhailova N."/>
            <person name="Stamatis D."/>
            <person name="Reddy T."/>
            <person name="Daum C."/>
            <person name="Shapiro N."/>
            <person name="Ivanova N."/>
            <person name="Kyrpides N."/>
            <person name="Woyke T."/>
        </authorList>
    </citation>
    <scope>NUCLEOTIDE SEQUENCE [LARGE SCALE GENOMIC DNA]</scope>
    <source>
        <strain evidence="3 4">DSM 26524</strain>
    </source>
</reference>
<keyword evidence="4" id="KW-1185">Reference proteome</keyword>
<evidence type="ECO:0000313" key="4">
    <source>
        <dbReference type="Proteomes" id="UP000245412"/>
    </source>
</evidence>
<accession>A0AB73T3Q2</accession>
<keyword evidence="2" id="KW-0472">Membrane</keyword>
<feature type="transmembrane region" description="Helical" evidence="2">
    <location>
        <begin position="131"/>
        <end position="150"/>
    </location>
</feature>
<dbReference type="RefSeq" id="WP_109626445.1">
    <property type="nucleotide sequence ID" value="NZ_JANKBI010000004.1"/>
</dbReference>
<comment type="caution">
    <text evidence="3">The sequence shown here is derived from an EMBL/GenBank/DDBJ whole genome shotgun (WGS) entry which is preliminary data.</text>
</comment>
<keyword evidence="2" id="KW-1133">Transmembrane helix</keyword>
<dbReference type="Proteomes" id="UP000245412">
    <property type="component" value="Unassembled WGS sequence"/>
</dbReference>
<feature type="transmembrane region" description="Helical" evidence="2">
    <location>
        <begin position="61"/>
        <end position="81"/>
    </location>
</feature>
<dbReference type="AlphaFoldDB" id="A0AB73T3Q2"/>
<evidence type="ECO:0000313" key="3">
    <source>
        <dbReference type="EMBL" id="PWJ75501.1"/>
    </source>
</evidence>
<feature type="coiled-coil region" evidence="1">
    <location>
        <begin position="217"/>
        <end position="285"/>
    </location>
</feature>
<feature type="transmembrane region" description="Helical" evidence="2">
    <location>
        <begin position="36"/>
        <end position="55"/>
    </location>
</feature>
<feature type="transmembrane region" description="Helical" evidence="2">
    <location>
        <begin position="6"/>
        <end position="24"/>
    </location>
</feature>
<evidence type="ECO:0008006" key="5">
    <source>
        <dbReference type="Google" id="ProtNLM"/>
    </source>
</evidence>
<evidence type="ECO:0000256" key="1">
    <source>
        <dbReference type="SAM" id="Coils"/>
    </source>
</evidence>